<dbReference type="Proteomes" id="UP001057402">
    <property type="component" value="Chromosome 3"/>
</dbReference>
<evidence type="ECO:0000313" key="2">
    <source>
        <dbReference type="Proteomes" id="UP001057402"/>
    </source>
</evidence>
<evidence type="ECO:0000313" key="1">
    <source>
        <dbReference type="EMBL" id="KAI4381468.1"/>
    </source>
</evidence>
<accession>A0ACB9RVQ5</accession>
<comment type="caution">
    <text evidence="1">The sequence shown here is derived from an EMBL/GenBank/DDBJ whole genome shotgun (WGS) entry which is preliminary data.</text>
</comment>
<proteinExistence type="predicted"/>
<reference evidence="2" key="1">
    <citation type="journal article" date="2023" name="Front. Plant Sci.">
        <title>Chromosomal-level genome assembly of Melastoma candidum provides insights into trichome evolution.</title>
        <authorList>
            <person name="Zhong Y."/>
            <person name="Wu W."/>
            <person name="Sun C."/>
            <person name="Zou P."/>
            <person name="Liu Y."/>
            <person name="Dai S."/>
            <person name="Zhou R."/>
        </authorList>
    </citation>
    <scope>NUCLEOTIDE SEQUENCE [LARGE SCALE GENOMIC DNA]</scope>
</reference>
<sequence>MAKLHKLELQAEIKSPPSRVFDVYKNKIDLMPKISPQKLRSIQVLEGDGSTVGSVRLWTYFLGEPVEAKDRIDAVDERNMSITFDIIGGEVTKYFKSYKATIQLVSGEGGSKSFLKWSVEYEKANEGVLDPHAQLDFLITMAKEVDAYLLQNSS</sequence>
<keyword evidence="2" id="KW-1185">Reference proteome</keyword>
<name>A0ACB9RVQ5_9MYRT</name>
<gene>
    <name evidence="1" type="ORF">MLD38_007537</name>
</gene>
<organism evidence="1 2">
    <name type="scientific">Melastoma candidum</name>
    <dbReference type="NCBI Taxonomy" id="119954"/>
    <lineage>
        <taxon>Eukaryota</taxon>
        <taxon>Viridiplantae</taxon>
        <taxon>Streptophyta</taxon>
        <taxon>Embryophyta</taxon>
        <taxon>Tracheophyta</taxon>
        <taxon>Spermatophyta</taxon>
        <taxon>Magnoliopsida</taxon>
        <taxon>eudicotyledons</taxon>
        <taxon>Gunneridae</taxon>
        <taxon>Pentapetalae</taxon>
        <taxon>rosids</taxon>
        <taxon>malvids</taxon>
        <taxon>Myrtales</taxon>
        <taxon>Melastomataceae</taxon>
        <taxon>Melastomatoideae</taxon>
        <taxon>Melastomateae</taxon>
        <taxon>Melastoma</taxon>
    </lineage>
</organism>
<dbReference type="EMBL" id="CM042882">
    <property type="protein sequence ID" value="KAI4381468.1"/>
    <property type="molecule type" value="Genomic_DNA"/>
</dbReference>
<protein>
    <submittedName>
        <fullName evidence="1">Uncharacterized protein</fullName>
    </submittedName>
</protein>